<dbReference type="EMBL" id="JACDUR010000008">
    <property type="protein sequence ID" value="MBA2896417.1"/>
    <property type="molecule type" value="Genomic_DNA"/>
</dbReference>
<reference evidence="1 2" key="1">
    <citation type="submission" date="2020-07" db="EMBL/GenBank/DDBJ databases">
        <title>Genomic Encyclopedia of Type Strains, Phase IV (KMG-IV): sequencing the most valuable type-strain genomes for metagenomic binning, comparative biology and taxonomic classification.</title>
        <authorList>
            <person name="Goeker M."/>
        </authorList>
    </citation>
    <scope>NUCLEOTIDE SEQUENCE [LARGE SCALE GENOMIC DNA]</scope>
    <source>
        <strain evidence="1 2">DSM 45533</strain>
    </source>
</reference>
<dbReference type="AlphaFoldDB" id="A0A7W0CSB7"/>
<name>A0A7W0CSB7_9ACTN</name>
<evidence type="ECO:0000313" key="1">
    <source>
        <dbReference type="EMBL" id="MBA2896417.1"/>
    </source>
</evidence>
<comment type="caution">
    <text evidence="1">The sequence shown here is derived from an EMBL/GenBank/DDBJ whole genome shotgun (WGS) entry which is preliminary data.</text>
</comment>
<protein>
    <submittedName>
        <fullName evidence="1">Uncharacterized protein</fullName>
    </submittedName>
</protein>
<organism evidence="1 2">
    <name type="scientific">Nonomuraea soli</name>
    <dbReference type="NCBI Taxonomy" id="1032476"/>
    <lineage>
        <taxon>Bacteria</taxon>
        <taxon>Bacillati</taxon>
        <taxon>Actinomycetota</taxon>
        <taxon>Actinomycetes</taxon>
        <taxon>Streptosporangiales</taxon>
        <taxon>Streptosporangiaceae</taxon>
        <taxon>Nonomuraea</taxon>
    </lineage>
</organism>
<proteinExistence type="predicted"/>
<gene>
    <name evidence="1" type="ORF">HNR30_007808</name>
</gene>
<sequence>MSDKKLHCHLCDAMRDHVAMSTSEVMALEPKQSAGWTFVARFLDVGSVVTSGLSDALSHGGFFRCVECAHIRLGYDPCQYKNSKCPQAGS</sequence>
<dbReference type="Proteomes" id="UP000530928">
    <property type="component" value="Unassembled WGS sequence"/>
</dbReference>
<evidence type="ECO:0000313" key="2">
    <source>
        <dbReference type="Proteomes" id="UP000530928"/>
    </source>
</evidence>
<keyword evidence="2" id="KW-1185">Reference proteome</keyword>
<accession>A0A7W0CSB7</accession>